<organism evidence="1 2">
    <name type="scientific">Bradyrhizobium vignae</name>
    <dbReference type="NCBI Taxonomy" id="1549949"/>
    <lineage>
        <taxon>Bacteria</taxon>
        <taxon>Pseudomonadati</taxon>
        <taxon>Pseudomonadota</taxon>
        <taxon>Alphaproteobacteria</taxon>
        <taxon>Hyphomicrobiales</taxon>
        <taxon>Nitrobacteraceae</taxon>
        <taxon>Bradyrhizobium</taxon>
    </lineage>
</organism>
<protein>
    <recommendedName>
        <fullName evidence="3">DUF4164 family protein</fullName>
    </recommendedName>
</protein>
<evidence type="ECO:0000313" key="1">
    <source>
        <dbReference type="EMBL" id="MBP0116388.1"/>
    </source>
</evidence>
<sequence>MSPEQAANEIRRLLRNELDDCERAIRNQDLHRARNELDDAITKLKRIANSLQ</sequence>
<proteinExistence type="predicted"/>
<dbReference type="Proteomes" id="UP000669317">
    <property type="component" value="Unassembled WGS sequence"/>
</dbReference>
<reference evidence="1 2" key="1">
    <citation type="submission" date="2021-03" db="EMBL/GenBank/DDBJ databases">
        <title>Genome Sequence of Bradyrhizobium vignae strain ISRA400.</title>
        <authorList>
            <person name="Tisa L.S."/>
            <person name="Svistoonoff S."/>
            <person name="Hocher V."/>
            <person name="Fall S."/>
            <person name="Zaiya A."/>
            <person name="Naing D."/>
            <person name="Niang N."/>
            <person name="Diouf A."/>
            <person name="Dasylva M.C."/>
            <person name="Toure O."/>
            <person name="Gueye M."/>
            <person name="Gully D."/>
            <person name="Tisseyre P."/>
            <person name="Simpson S."/>
            <person name="Morris K."/>
            <person name="Thomas W.K."/>
        </authorList>
    </citation>
    <scope>NUCLEOTIDE SEQUENCE [LARGE SCALE GENOMIC DNA]</scope>
    <source>
        <strain evidence="1 2">ISRA400</strain>
    </source>
</reference>
<name>A0ABS4A7I6_9BRAD</name>
<dbReference type="EMBL" id="JAGIKT010000130">
    <property type="protein sequence ID" value="MBP0116388.1"/>
    <property type="molecule type" value="Genomic_DNA"/>
</dbReference>
<comment type="caution">
    <text evidence="1">The sequence shown here is derived from an EMBL/GenBank/DDBJ whole genome shotgun (WGS) entry which is preliminary data.</text>
</comment>
<dbReference type="RefSeq" id="WP_209296688.1">
    <property type="nucleotide sequence ID" value="NZ_JAGIKT010000130.1"/>
</dbReference>
<accession>A0ABS4A7I6</accession>
<evidence type="ECO:0000313" key="2">
    <source>
        <dbReference type="Proteomes" id="UP000669317"/>
    </source>
</evidence>
<keyword evidence="2" id="KW-1185">Reference proteome</keyword>
<evidence type="ECO:0008006" key="3">
    <source>
        <dbReference type="Google" id="ProtNLM"/>
    </source>
</evidence>
<gene>
    <name evidence="1" type="ORF">JWS04_36110</name>
</gene>